<evidence type="ECO:0000256" key="6">
    <source>
        <dbReference type="RuleBase" id="RU366058"/>
    </source>
</evidence>
<feature type="transmembrane region" description="Helical" evidence="6">
    <location>
        <begin position="34"/>
        <end position="59"/>
    </location>
</feature>
<keyword evidence="4 6" id="KW-1133">Transmembrane helix</keyword>
<organism evidence="8 9">
    <name type="scientific">Metabacillus niabensis</name>
    <dbReference type="NCBI Taxonomy" id="324854"/>
    <lineage>
        <taxon>Bacteria</taxon>
        <taxon>Bacillati</taxon>
        <taxon>Bacillota</taxon>
        <taxon>Bacilli</taxon>
        <taxon>Bacillales</taxon>
        <taxon>Bacillaceae</taxon>
        <taxon>Metabacillus</taxon>
    </lineage>
</organism>
<dbReference type="Pfam" id="PF09335">
    <property type="entry name" value="VTT_dom"/>
    <property type="match status" value="1"/>
</dbReference>
<feature type="transmembrane region" description="Helical" evidence="6">
    <location>
        <begin position="180"/>
        <end position="196"/>
    </location>
</feature>
<evidence type="ECO:0000259" key="7">
    <source>
        <dbReference type="Pfam" id="PF09335"/>
    </source>
</evidence>
<dbReference type="RefSeq" id="WP_233452224.1">
    <property type="nucleotide sequence ID" value="NZ_CADEPK010000200.1"/>
</dbReference>
<dbReference type="InterPro" id="IPR032816">
    <property type="entry name" value="VTT_dom"/>
</dbReference>
<gene>
    <name evidence="8" type="ORF">J2S02_000545</name>
</gene>
<evidence type="ECO:0000256" key="4">
    <source>
        <dbReference type="ARBA" id="ARBA00022989"/>
    </source>
</evidence>
<evidence type="ECO:0000313" key="8">
    <source>
        <dbReference type="EMBL" id="MDQ0224223.1"/>
    </source>
</evidence>
<feature type="transmembrane region" description="Helical" evidence="6">
    <location>
        <begin position="147"/>
        <end position="168"/>
    </location>
</feature>
<feature type="transmembrane region" description="Helical" evidence="6">
    <location>
        <begin position="110"/>
        <end position="135"/>
    </location>
</feature>
<dbReference type="InterPro" id="IPR015414">
    <property type="entry name" value="TMEM64"/>
</dbReference>
<evidence type="ECO:0000313" key="9">
    <source>
        <dbReference type="Proteomes" id="UP001232245"/>
    </source>
</evidence>
<comment type="similarity">
    <text evidence="6">Belongs to the TVP38/TMEM64 family.</text>
</comment>
<dbReference type="EMBL" id="JAUSTZ010000001">
    <property type="protein sequence ID" value="MDQ0224223.1"/>
    <property type="molecule type" value="Genomic_DNA"/>
</dbReference>
<proteinExistence type="inferred from homology"/>
<keyword evidence="5 6" id="KW-0472">Membrane</keyword>
<sequence length="205" mass="23463">MERLFEGENMNSQILQDYFTAENLMNLFETYRSFGPFFAILLPLLEAFLPFLPLIVFIVANVNSFGLWFGFLLSWIGACTGAIIVFILMRKLNKFKFIQRLKQRKTFQKLLAWVERRGFSPLFLVLCFPFTPSAAINVVAGLSKISIWQFTLAVLSGKFVMVFIVSFIGQDLHALIAQPLRGVVVAIVIFLLWLIGKKVEKRLNT</sequence>
<keyword evidence="9" id="KW-1185">Reference proteome</keyword>
<keyword evidence="2 6" id="KW-1003">Cell membrane</keyword>
<evidence type="ECO:0000256" key="3">
    <source>
        <dbReference type="ARBA" id="ARBA00022692"/>
    </source>
</evidence>
<dbReference type="PANTHER" id="PTHR12677:SF55">
    <property type="entry name" value="UNDECAPRENYL PHOSPHATE TRANSPORTER SAOUHSC_00901-RELATED"/>
    <property type="match status" value="1"/>
</dbReference>
<name>A0ABT9YY05_9BACI</name>
<evidence type="ECO:0000256" key="2">
    <source>
        <dbReference type="ARBA" id="ARBA00022475"/>
    </source>
</evidence>
<evidence type="ECO:0000256" key="1">
    <source>
        <dbReference type="ARBA" id="ARBA00004651"/>
    </source>
</evidence>
<feature type="domain" description="VTT" evidence="7">
    <location>
        <begin position="53"/>
        <end position="170"/>
    </location>
</feature>
<evidence type="ECO:0000256" key="5">
    <source>
        <dbReference type="ARBA" id="ARBA00023136"/>
    </source>
</evidence>
<protein>
    <recommendedName>
        <fullName evidence="6">TVP38/TMEM64 family membrane protein</fullName>
    </recommendedName>
</protein>
<dbReference type="Proteomes" id="UP001232245">
    <property type="component" value="Unassembled WGS sequence"/>
</dbReference>
<keyword evidence="3 6" id="KW-0812">Transmembrane</keyword>
<comment type="caution">
    <text evidence="8">The sequence shown here is derived from an EMBL/GenBank/DDBJ whole genome shotgun (WGS) entry which is preliminary data.</text>
</comment>
<reference evidence="8 9" key="1">
    <citation type="submission" date="2023-07" db="EMBL/GenBank/DDBJ databases">
        <title>Genomic Encyclopedia of Type Strains, Phase IV (KMG-IV): sequencing the most valuable type-strain genomes for metagenomic binning, comparative biology and taxonomic classification.</title>
        <authorList>
            <person name="Goeker M."/>
        </authorList>
    </citation>
    <scope>NUCLEOTIDE SEQUENCE [LARGE SCALE GENOMIC DNA]</scope>
    <source>
        <strain evidence="8 9">DSM 17723</strain>
    </source>
</reference>
<comment type="subcellular location">
    <subcellularLocation>
        <location evidence="1 6">Cell membrane</location>
        <topology evidence="1 6">Multi-pass membrane protein</topology>
    </subcellularLocation>
</comment>
<dbReference type="PANTHER" id="PTHR12677">
    <property type="entry name" value="GOLGI APPARATUS MEMBRANE PROTEIN TVP38-RELATED"/>
    <property type="match status" value="1"/>
</dbReference>
<accession>A0ABT9YY05</accession>
<feature type="transmembrane region" description="Helical" evidence="6">
    <location>
        <begin position="65"/>
        <end position="89"/>
    </location>
</feature>